<dbReference type="Gene3D" id="1.20.1250.20">
    <property type="entry name" value="MFS general substrate transporter like domains"/>
    <property type="match status" value="1"/>
</dbReference>
<evidence type="ECO:0000256" key="1">
    <source>
        <dbReference type="ARBA" id="ARBA00004651"/>
    </source>
</evidence>
<feature type="transmembrane region" description="Helical" evidence="6">
    <location>
        <begin position="192"/>
        <end position="212"/>
    </location>
</feature>
<keyword evidence="2" id="KW-0813">Transport</keyword>
<keyword evidence="4 6" id="KW-1133">Transmembrane helix</keyword>
<dbReference type="InterPro" id="IPR011701">
    <property type="entry name" value="MFS"/>
</dbReference>
<keyword evidence="3 6" id="KW-0812">Transmembrane</keyword>
<dbReference type="PROSITE" id="PS50850">
    <property type="entry name" value="MFS"/>
    <property type="match status" value="1"/>
</dbReference>
<dbReference type="Proteomes" id="UP001312865">
    <property type="component" value="Unassembled WGS sequence"/>
</dbReference>
<gene>
    <name evidence="8" type="ORF">WAK64_11655</name>
</gene>
<feature type="transmembrane region" description="Helical" evidence="6">
    <location>
        <begin position="97"/>
        <end position="119"/>
    </location>
</feature>
<evidence type="ECO:0000256" key="3">
    <source>
        <dbReference type="ARBA" id="ARBA00022692"/>
    </source>
</evidence>
<feature type="transmembrane region" description="Helical" evidence="6">
    <location>
        <begin position="278"/>
        <end position="300"/>
    </location>
</feature>
<comment type="caution">
    <text evidence="8">The sequence shown here is derived from an EMBL/GenBank/DDBJ whole genome shotgun (WGS) entry which is preliminary data.</text>
</comment>
<evidence type="ECO:0000259" key="7">
    <source>
        <dbReference type="PROSITE" id="PS50850"/>
    </source>
</evidence>
<feature type="transmembrane region" description="Helical" evidence="6">
    <location>
        <begin position="341"/>
        <end position="360"/>
    </location>
</feature>
<comment type="subcellular location">
    <subcellularLocation>
        <location evidence="1">Cell membrane</location>
        <topology evidence="1">Multi-pass membrane protein</topology>
    </subcellularLocation>
</comment>
<evidence type="ECO:0000256" key="4">
    <source>
        <dbReference type="ARBA" id="ARBA00022989"/>
    </source>
</evidence>
<feature type="transmembrane region" description="Helical" evidence="6">
    <location>
        <begin position="159"/>
        <end position="180"/>
    </location>
</feature>
<feature type="domain" description="Major facilitator superfamily (MFS) profile" evidence="7">
    <location>
        <begin position="6"/>
        <end position="522"/>
    </location>
</feature>
<dbReference type="PANTHER" id="PTHR42718:SF9">
    <property type="entry name" value="MAJOR FACILITATOR SUPERFAMILY MULTIDRUG TRANSPORTER MFSC"/>
    <property type="match status" value="1"/>
</dbReference>
<dbReference type="PANTHER" id="PTHR42718">
    <property type="entry name" value="MAJOR FACILITATOR SUPERFAMILY MULTIDRUG TRANSPORTER MFSC"/>
    <property type="match status" value="1"/>
</dbReference>
<feature type="transmembrane region" description="Helical" evidence="6">
    <location>
        <begin position="131"/>
        <end position="153"/>
    </location>
</feature>
<feature type="transmembrane region" description="Helical" evidence="6">
    <location>
        <begin position="72"/>
        <end position="91"/>
    </location>
</feature>
<evidence type="ECO:0000256" key="6">
    <source>
        <dbReference type="SAM" id="Phobius"/>
    </source>
</evidence>
<protein>
    <submittedName>
        <fullName evidence="8">MFS transporter</fullName>
    </submittedName>
</protein>
<reference evidence="8 9" key="1">
    <citation type="journal article" date="2018" name="J. Microbiol.">
        <title>Bacillus spongiae sp. nov., isolated from sponge of Jeju Island.</title>
        <authorList>
            <person name="Lee G.E."/>
            <person name="Im W.T."/>
            <person name="Park J.S."/>
        </authorList>
    </citation>
    <scope>NUCLEOTIDE SEQUENCE [LARGE SCALE GENOMIC DNA]</scope>
    <source>
        <strain evidence="8 9">135PIL107-10</strain>
    </source>
</reference>
<feature type="transmembrane region" description="Helical" evidence="6">
    <location>
        <begin position="312"/>
        <end position="334"/>
    </location>
</feature>
<dbReference type="PRINTS" id="PR01036">
    <property type="entry name" value="TCRTETB"/>
</dbReference>
<dbReference type="CDD" id="cd17321">
    <property type="entry name" value="MFS_MMR_MDR_like"/>
    <property type="match status" value="1"/>
</dbReference>
<accession>A0ABU8HEW0</accession>
<dbReference type="InterPro" id="IPR036259">
    <property type="entry name" value="MFS_trans_sf"/>
</dbReference>
<keyword evidence="5 6" id="KW-0472">Membrane</keyword>
<proteinExistence type="predicted"/>
<evidence type="ECO:0000256" key="5">
    <source>
        <dbReference type="ARBA" id="ARBA00023136"/>
    </source>
</evidence>
<dbReference type="Gene3D" id="1.20.1720.10">
    <property type="entry name" value="Multidrug resistance protein D"/>
    <property type="match status" value="1"/>
</dbReference>
<dbReference type="EMBL" id="JBBAXC010000008">
    <property type="protein sequence ID" value="MEI5907709.1"/>
    <property type="molecule type" value="Genomic_DNA"/>
</dbReference>
<sequence>MKKWLPLIVLGAAQFLMVLDTSVMNVAISQLVVDFKTDVTQIQIAITFYALIMAAFMITGGKLGDVFGRRKTFGIGMAIYAVGSGVTAISQTVPVLIFGWSILEGIGASLVLPALAALLASNYKGRDRATAFGLVGGIAGVGVALGPIVGGWVTSNLSWRLVFASEVIISIAILLGLKLINNVAKQNKHLEIDWVGAILSGFGLGLVVYGSLKSSEWGMILPRNSPVEPLGFSLTPFVVLIGMLILYWFVKWQKRRESRNQDPLFHLRLLENSSLSSGLAMSLIQNIILAGVFFSIPLYLQLTIGLDAFSTGLRVLPISITLLLASMTGSILVNRYSPKQIIRISLGILLLGIFVLLSTIEPTLKSTGFALAMALLGVGIGLMASVLGNLTQSAVGDRDRSEVGALGNAGMQLGTALGTAIIGATVISSLANSFASEIADDERISTHVEQAIEVRLASGITFISGEQLETILNQSDVEGELIDAIVDNYVIAQLEALRFALFSTGILVIGAFFITSRLPDKPLLTESSNS</sequence>
<dbReference type="RefSeq" id="WP_336587147.1">
    <property type="nucleotide sequence ID" value="NZ_JBBAXC010000008.1"/>
</dbReference>
<name>A0ABU8HEW0_9BACI</name>
<keyword evidence="9" id="KW-1185">Reference proteome</keyword>
<evidence type="ECO:0000313" key="9">
    <source>
        <dbReference type="Proteomes" id="UP001312865"/>
    </source>
</evidence>
<dbReference type="InterPro" id="IPR020846">
    <property type="entry name" value="MFS_dom"/>
</dbReference>
<feature type="transmembrane region" description="Helical" evidence="6">
    <location>
        <begin position="366"/>
        <end position="390"/>
    </location>
</feature>
<feature type="transmembrane region" description="Helical" evidence="6">
    <location>
        <begin position="232"/>
        <end position="250"/>
    </location>
</feature>
<evidence type="ECO:0000256" key="2">
    <source>
        <dbReference type="ARBA" id="ARBA00022448"/>
    </source>
</evidence>
<feature type="transmembrane region" description="Helical" evidence="6">
    <location>
        <begin position="39"/>
        <end position="60"/>
    </location>
</feature>
<organism evidence="8 9">
    <name type="scientific">Bacillus spongiae</name>
    <dbReference type="NCBI Taxonomy" id="2683610"/>
    <lineage>
        <taxon>Bacteria</taxon>
        <taxon>Bacillati</taxon>
        <taxon>Bacillota</taxon>
        <taxon>Bacilli</taxon>
        <taxon>Bacillales</taxon>
        <taxon>Bacillaceae</taxon>
        <taxon>Bacillus</taxon>
    </lineage>
</organism>
<dbReference type="Pfam" id="PF07690">
    <property type="entry name" value="MFS_1"/>
    <property type="match status" value="1"/>
</dbReference>
<evidence type="ECO:0000313" key="8">
    <source>
        <dbReference type="EMBL" id="MEI5907709.1"/>
    </source>
</evidence>
<dbReference type="SUPFAM" id="SSF103473">
    <property type="entry name" value="MFS general substrate transporter"/>
    <property type="match status" value="1"/>
</dbReference>
<feature type="transmembrane region" description="Helical" evidence="6">
    <location>
        <begin position="496"/>
        <end position="514"/>
    </location>
</feature>